<dbReference type="SMR" id="O68396"/>
<keyword evidence="4 5" id="KW-0002">3D-structure</keyword>
<reference evidence="3" key="1">
    <citation type="journal article" date="1998" name="Appl. Environ. Microbiol.">
        <title>Identification and analysis of genes involved in anaerobic toluene metabolism by strain T1: putative role of a glycine free radical.</title>
        <authorList>
            <person name="Coschigano P.W."/>
            <person name="Wehrman T.S."/>
            <person name="Young L.Y."/>
        </authorList>
    </citation>
    <scope>NUCLEOTIDE SEQUENCE</scope>
    <source>
        <strain evidence="3">T1</strain>
    </source>
</reference>
<dbReference type="PDB" id="5BWE">
    <property type="method" value="X-ray"/>
    <property type="resolution" value="3.30 A"/>
    <property type="chains" value="B/F=1-81"/>
</dbReference>
<dbReference type="EMBL" id="AF113168">
    <property type="protein sequence ID" value="AAC38455.1"/>
    <property type="molecule type" value="Genomic_DNA"/>
</dbReference>
<evidence type="ECO:0007829" key="4">
    <source>
        <dbReference type="PDB" id="4PKF"/>
    </source>
</evidence>
<keyword evidence="4 5" id="KW-0408">Iron</keyword>
<accession>O68396</accession>
<feature type="binding site" evidence="4 5">
    <location>
        <position position="67"/>
    </location>
    <ligand>
        <name>[4Fe-4S] cluster</name>
        <dbReference type="ChEBI" id="CHEBI:49883"/>
    </ligand>
</feature>
<feature type="binding site" evidence="4 5">
    <location>
        <position position="29"/>
    </location>
    <ligand>
        <name>[4Fe-4S] cluster</name>
        <dbReference type="ChEBI" id="CHEBI:49883"/>
    </ligand>
</feature>
<reference evidence="4" key="3">
    <citation type="journal article" date="2014" name="Proc. Natl. Acad. Sci. U.S.A.">
        <title>Structures of benzylsuccinate synthase elucidate roles of accessory subunits in glycyl radical enzyme activation and activity.</title>
        <authorList>
            <person name="Funk M.A."/>
            <person name="Judd E.T."/>
            <person name="Marsh E.N."/>
            <person name="Elliott S.J."/>
            <person name="Drennan C.L."/>
        </authorList>
    </citation>
    <scope>X-RAY CRYSTALLOGRAPHY (2.00 ANGSTROMS) IN COMPLEX WITH [4FE-4S] CLUSTER</scope>
</reference>
<evidence type="ECO:0007829" key="5">
    <source>
        <dbReference type="PDB" id="5BWE"/>
    </source>
</evidence>
<dbReference type="GO" id="GO:0051539">
    <property type="term" value="F:4 iron, 4 sulfur cluster binding"/>
    <property type="evidence" value="ECO:0007669"/>
    <property type="project" value="UniProtKB-KW"/>
</dbReference>
<evidence type="ECO:0000313" key="3">
    <source>
        <dbReference type="EMBL" id="AAC38455.1"/>
    </source>
</evidence>
<dbReference type="InterPro" id="IPR040565">
    <property type="entry name" value="BssB_TutG"/>
</dbReference>
<feature type="domain" description="Benzylsuccinate synthase beta subunit" evidence="2">
    <location>
        <begin position="17"/>
        <end position="81"/>
    </location>
</feature>
<dbReference type="AlphaFoldDB" id="O68396"/>
<gene>
    <name evidence="3" type="primary">tutG</name>
</gene>
<sequence>MEGSNMETGQNLQNQPHTEVGTARPCRSCKWQTPDPTDPHRGQCTANRHAMGGVWKRWLRDVENTTCSRHEEGKLSFRDHV</sequence>
<protein>
    <submittedName>
        <fullName evidence="3">TutG</fullName>
    </submittedName>
</protein>
<feature type="binding site" evidence="4 5">
    <location>
        <position position="44"/>
    </location>
    <ligand>
        <name>[4Fe-4S] cluster</name>
        <dbReference type="ChEBI" id="CHEBI:49883"/>
    </ligand>
</feature>
<dbReference type="InterPro" id="IPR053760">
    <property type="entry name" value="BSS-like_sf"/>
</dbReference>
<organism evidence="3">
    <name type="scientific">Thauera aromatica</name>
    <dbReference type="NCBI Taxonomy" id="59405"/>
    <lineage>
        <taxon>Bacteria</taxon>
        <taxon>Pseudomonadati</taxon>
        <taxon>Pseudomonadota</taxon>
        <taxon>Betaproteobacteria</taxon>
        <taxon>Rhodocyclales</taxon>
        <taxon>Zoogloeaceae</taxon>
        <taxon>Thauera</taxon>
    </lineage>
</organism>
<feature type="compositionally biased region" description="Polar residues" evidence="1">
    <location>
        <begin position="1"/>
        <end position="17"/>
    </location>
</feature>
<evidence type="ECO:0000256" key="1">
    <source>
        <dbReference type="SAM" id="MobiDB-lite"/>
    </source>
</evidence>
<dbReference type="Gene3D" id="4.10.490.20">
    <property type="match status" value="1"/>
</dbReference>
<name>O68396_THAAR</name>
<dbReference type="Pfam" id="PF18512">
    <property type="entry name" value="BssB_TutG"/>
    <property type="match status" value="1"/>
</dbReference>
<evidence type="ECO:0000259" key="2">
    <source>
        <dbReference type="Pfam" id="PF18512"/>
    </source>
</evidence>
<reference evidence="3" key="2">
    <citation type="journal article" date="2000" name="Appl. Environ. Microbiol.">
        <title>Transcriptional analysis of the tutE tutFDGH gene cluster from Thauera aromatica strain T1.</title>
        <authorList>
            <person name="Coschigano P.W."/>
        </authorList>
    </citation>
    <scope>NUCLEOTIDE SEQUENCE</scope>
    <source>
        <strain evidence="3">T1</strain>
    </source>
</reference>
<dbReference type="GO" id="GO:0046872">
    <property type="term" value="F:metal ion binding"/>
    <property type="evidence" value="ECO:0007669"/>
    <property type="project" value="UniProtKB-KW"/>
</dbReference>
<dbReference type="PDB" id="4PKF">
    <property type="method" value="X-ray"/>
    <property type="resolution" value="2.00 A"/>
    <property type="chains" value="B=1-81"/>
</dbReference>
<reference evidence="5" key="4">
    <citation type="journal article" date="2015" name="J. Biol. Chem.">
        <title>Substrate-bound structures of benzylsuccinate synthase reveal how toluene is activated in anaerobic hydrocarbon degradation.</title>
        <authorList>
            <person name="Funk M.A."/>
            <person name="Marsh E.N."/>
            <person name="Drennan C.L."/>
        </authorList>
    </citation>
    <scope>X-RAY CRYSTALLOGRAPHY (3.30 ANGSTROMS) IN COMPLEX WITH [4FE-4S] CLUSTER</scope>
</reference>
<dbReference type="PDBsum" id="4PKF"/>
<proteinExistence type="evidence at protein level"/>
<feature type="region of interest" description="Disordered" evidence="1">
    <location>
        <begin position="1"/>
        <end position="46"/>
    </location>
</feature>
<keyword evidence="4 5" id="KW-0479">Metal-binding</keyword>
<feature type="binding site" evidence="4 5">
    <location>
        <position position="26"/>
    </location>
    <ligand>
        <name>[4Fe-4S] cluster</name>
        <dbReference type="ChEBI" id="CHEBI:49883"/>
    </ligand>
</feature>
<keyword evidence="4 5" id="KW-0411">Iron-sulfur</keyword>
<dbReference type="PDBsum" id="5BWE"/>
<keyword evidence="4 5" id="KW-0004">4Fe-4S</keyword>